<dbReference type="RefSeq" id="XP_004355697.1">
    <property type="nucleotide sequence ID" value="XM_004355644.1"/>
</dbReference>
<evidence type="ECO:0000259" key="2">
    <source>
        <dbReference type="SMART" id="SM00128"/>
    </source>
</evidence>
<sequence length="785" mass="88978">MTRIYVNNFKDNGRQDVLDQLLGIHATKSISEGGADDRIRKQVADRKQEYSQKEYKNVFIGTYNVGGVPSREFNLDSWLSIGNYPSPDLYVLGIQEVVELTAQQIIATGSQIKQWEETIQSSLERVNPKVRYVQLQSNQLVGLMMCIYVREDIVQSFREVQSQIIKVGLQGLAGNKGGIGVRLLLNDTSFTFVTAHFAAGHGNVEDRISDYKDINEQARFGRQSQYRIESSDYSFWFGDFNFRIDLADDDIRRSVINNNYALLYNNDQLKKNMELGNVFKGYKEDNILFAPTYKYDFKSKNYDTSPKQRAPAWTDRILWRNQKDHDLRQLYYNHAEILESDHRPVSTYLQLQVLKVDKEKERQLRHQLYEQQDKINVVDGANLTKSLSALAINQQQQQNKQPLVQSHSMHSIDTYNGNNNNGVGVGNPIVVSSHSSQPQSMIPPQVPQRRGSRPLPLVPIDQIVAPNTNTNNQQQRVNSLSPSKNLIDVDFGSNHSSTTPNSNHSRASSPSYFGGGGNVSGSHTPSPYSSSPSSHQFNKPQMMQHQHQAPQLVDDFTSADLFSHFNNNLPSTPSGPVINNNNNKPHNPYDNVINANLSYPPPTLVQSTTTVTTTTTSSSYGSPSTAAGLTPVNPFIDNSPMIPIQSNALQSMPSYHHQYPPQQMQQPPPPPIISIQQPPMVLLTPTPNPIIYQPPPHQQQFNMYQQQHQQYNNLPPPIDPININPNSQYLMNTHQQQQQQQLQQQQRGHILTINDDGTLDLKLPYKGMNLADEFFIRNHHHRHHH</sequence>
<feature type="compositionally biased region" description="Low complexity" evidence="1">
    <location>
        <begin position="520"/>
        <end position="548"/>
    </location>
</feature>
<dbReference type="SMART" id="SM00128">
    <property type="entry name" value="IPPc"/>
    <property type="match status" value="1"/>
</dbReference>
<dbReference type="GO" id="GO:0004439">
    <property type="term" value="F:phosphatidylinositol-4,5-bisphosphate 5-phosphatase activity"/>
    <property type="evidence" value="ECO:0007669"/>
    <property type="project" value="TreeGrafter"/>
</dbReference>
<dbReference type="InterPro" id="IPR036691">
    <property type="entry name" value="Endo/exonu/phosph_ase_sf"/>
</dbReference>
<evidence type="ECO:0000313" key="3">
    <source>
        <dbReference type="EMBL" id="EGG17213.1"/>
    </source>
</evidence>
<dbReference type="Pfam" id="PF22669">
    <property type="entry name" value="Exo_endo_phos2"/>
    <property type="match status" value="1"/>
</dbReference>
<dbReference type="OrthoDB" id="405996at2759"/>
<evidence type="ECO:0000256" key="1">
    <source>
        <dbReference type="SAM" id="MobiDB-lite"/>
    </source>
</evidence>
<feature type="compositionally biased region" description="Polar residues" evidence="1">
    <location>
        <begin position="402"/>
        <end position="415"/>
    </location>
</feature>
<organism evidence="3 4">
    <name type="scientific">Cavenderia fasciculata</name>
    <name type="common">Slime mold</name>
    <name type="synonym">Dictyostelium fasciculatum</name>
    <dbReference type="NCBI Taxonomy" id="261658"/>
    <lineage>
        <taxon>Eukaryota</taxon>
        <taxon>Amoebozoa</taxon>
        <taxon>Evosea</taxon>
        <taxon>Eumycetozoa</taxon>
        <taxon>Dictyostelia</taxon>
        <taxon>Acytosteliales</taxon>
        <taxon>Cavenderiaceae</taxon>
        <taxon>Cavenderia</taxon>
    </lineage>
</organism>
<dbReference type="PANTHER" id="PTHR11200:SF257">
    <property type="entry name" value="PHOSPHOINOSITIDE 5-PHOSPHATASE"/>
    <property type="match status" value="1"/>
</dbReference>
<accession>F4Q5F4</accession>
<dbReference type="STRING" id="1054147.F4Q5F4"/>
<gene>
    <name evidence="3" type="primary">Dd5P3</name>
    <name evidence="3" type="ORF">DFA_08200</name>
</gene>
<evidence type="ECO:0000313" key="4">
    <source>
        <dbReference type="Proteomes" id="UP000007797"/>
    </source>
</evidence>
<feature type="region of interest" description="Disordered" evidence="1">
    <location>
        <begin position="466"/>
        <end position="548"/>
    </location>
</feature>
<name>F4Q5F4_CACFS</name>
<dbReference type="Gene3D" id="3.60.10.10">
    <property type="entry name" value="Endonuclease/exonuclease/phosphatase"/>
    <property type="match status" value="1"/>
</dbReference>
<dbReference type="GeneID" id="14868707"/>
<dbReference type="InterPro" id="IPR000300">
    <property type="entry name" value="IPPc"/>
</dbReference>
<feature type="region of interest" description="Disordered" evidence="1">
    <location>
        <begin position="398"/>
        <end position="454"/>
    </location>
</feature>
<protein>
    <submittedName>
        <fullName evidence="3">Inositol 5-phosphatase</fullName>
    </submittedName>
</protein>
<dbReference type="EMBL" id="GL883021">
    <property type="protein sequence ID" value="EGG17213.1"/>
    <property type="molecule type" value="Genomic_DNA"/>
</dbReference>
<dbReference type="Proteomes" id="UP000007797">
    <property type="component" value="Unassembled WGS sequence"/>
</dbReference>
<feature type="compositionally biased region" description="Polar residues" evidence="1">
    <location>
        <begin position="430"/>
        <end position="442"/>
    </location>
</feature>
<keyword evidence="4" id="KW-1185">Reference proteome</keyword>
<dbReference type="SUPFAM" id="SSF56219">
    <property type="entry name" value="DNase I-like"/>
    <property type="match status" value="1"/>
</dbReference>
<feature type="compositionally biased region" description="Low complexity" evidence="1">
    <location>
        <begin position="493"/>
        <end position="505"/>
    </location>
</feature>
<dbReference type="GO" id="GO:0046856">
    <property type="term" value="P:phosphatidylinositol dephosphorylation"/>
    <property type="evidence" value="ECO:0007669"/>
    <property type="project" value="InterPro"/>
</dbReference>
<feature type="domain" description="Inositol polyphosphate-related phosphatase" evidence="2">
    <location>
        <begin position="54"/>
        <end position="357"/>
    </location>
</feature>
<dbReference type="KEGG" id="dfa:DFA_08200"/>
<dbReference type="InterPro" id="IPR046985">
    <property type="entry name" value="IP5"/>
</dbReference>
<proteinExistence type="predicted"/>
<reference evidence="4" key="1">
    <citation type="journal article" date="2011" name="Genome Res.">
        <title>Phylogeny-wide analysis of social amoeba genomes highlights ancient origins for complex intercellular communication.</title>
        <authorList>
            <person name="Heidel A.J."/>
            <person name="Lawal H.M."/>
            <person name="Felder M."/>
            <person name="Schilde C."/>
            <person name="Helps N.R."/>
            <person name="Tunggal B."/>
            <person name="Rivero F."/>
            <person name="John U."/>
            <person name="Schleicher M."/>
            <person name="Eichinger L."/>
            <person name="Platzer M."/>
            <person name="Noegel A.A."/>
            <person name="Schaap P."/>
            <person name="Gloeckner G."/>
        </authorList>
    </citation>
    <scope>NUCLEOTIDE SEQUENCE [LARGE SCALE GENOMIC DNA]</scope>
    <source>
        <strain evidence="4">SH3</strain>
    </source>
</reference>
<dbReference type="AlphaFoldDB" id="F4Q5F4"/>
<dbReference type="PANTHER" id="PTHR11200">
    <property type="entry name" value="INOSITOL 5-PHOSPHATASE"/>
    <property type="match status" value="1"/>
</dbReference>